<name>A0A811JUA6_9BILA</name>
<comment type="caution">
    <text evidence="2">The sequence shown here is derived from an EMBL/GenBank/DDBJ whole genome shotgun (WGS) entry which is preliminary data.</text>
</comment>
<evidence type="ECO:0000313" key="2">
    <source>
        <dbReference type="EMBL" id="CAD5206854.1"/>
    </source>
</evidence>
<proteinExistence type="predicted"/>
<reference evidence="2" key="1">
    <citation type="submission" date="2020-09" db="EMBL/GenBank/DDBJ databases">
        <authorList>
            <person name="Kikuchi T."/>
        </authorList>
    </citation>
    <scope>NUCLEOTIDE SEQUENCE</scope>
    <source>
        <strain evidence="2">SH1</strain>
    </source>
</reference>
<dbReference type="EMBL" id="CAJFDH010000001">
    <property type="protein sequence ID" value="CAD5206854.1"/>
    <property type="molecule type" value="Genomic_DNA"/>
</dbReference>
<keyword evidence="1" id="KW-1133">Transmembrane helix</keyword>
<keyword evidence="3" id="KW-1185">Reference proteome</keyword>
<evidence type="ECO:0000313" key="3">
    <source>
        <dbReference type="Proteomes" id="UP000614601"/>
    </source>
</evidence>
<sequence>MSRPQLLSPAETFEKYERRSPAFHSPIPATSTPNESVIFVGDVDALRPREIPYGWIICIACCVPIFIIFVLAMAVWLQELGWI</sequence>
<feature type="transmembrane region" description="Helical" evidence="1">
    <location>
        <begin position="53"/>
        <end position="77"/>
    </location>
</feature>
<evidence type="ECO:0000256" key="1">
    <source>
        <dbReference type="SAM" id="Phobius"/>
    </source>
</evidence>
<dbReference type="Proteomes" id="UP000783686">
    <property type="component" value="Unassembled WGS sequence"/>
</dbReference>
<organism evidence="2 3">
    <name type="scientific">Bursaphelenchus okinawaensis</name>
    <dbReference type="NCBI Taxonomy" id="465554"/>
    <lineage>
        <taxon>Eukaryota</taxon>
        <taxon>Metazoa</taxon>
        <taxon>Ecdysozoa</taxon>
        <taxon>Nematoda</taxon>
        <taxon>Chromadorea</taxon>
        <taxon>Rhabditida</taxon>
        <taxon>Tylenchina</taxon>
        <taxon>Tylenchomorpha</taxon>
        <taxon>Aphelenchoidea</taxon>
        <taxon>Aphelenchoididae</taxon>
        <taxon>Bursaphelenchus</taxon>
    </lineage>
</organism>
<dbReference type="Proteomes" id="UP000614601">
    <property type="component" value="Unassembled WGS sequence"/>
</dbReference>
<keyword evidence="1" id="KW-0472">Membrane</keyword>
<dbReference type="OrthoDB" id="5788260at2759"/>
<dbReference type="AlphaFoldDB" id="A0A811JUA6"/>
<dbReference type="EMBL" id="CAJFCW020000001">
    <property type="protein sequence ID" value="CAG9083389.1"/>
    <property type="molecule type" value="Genomic_DNA"/>
</dbReference>
<keyword evidence="1" id="KW-0812">Transmembrane</keyword>
<accession>A0A811JUA6</accession>
<protein>
    <submittedName>
        <fullName evidence="2">Uncharacterized protein</fullName>
    </submittedName>
</protein>
<gene>
    <name evidence="2" type="ORF">BOKJ2_LOCUS1538</name>
</gene>